<reference evidence="2 3" key="1">
    <citation type="journal article" date="2024" name="BMC Genomics">
        <title>Genome assembly of redclaw crayfish (Cherax quadricarinatus) provides insights into its immune adaptation and hypoxia tolerance.</title>
        <authorList>
            <person name="Liu Z."/>
            <person name="Zheng J."/>
            <person name="Li H."/>
            <person name="Fang K."/>
            <person name="Wang S."/>
            <person name="He J."/>
            <person name="Zhou D."/>
            <person name="Weng S."/>
            <person name="Chi M."/>
            <person name="Gu Z."/>
            <person name="He J."/>
            <person name="Li F."/>
            <person name="Wang M."/>
        </authorList>
    </citation>
    <scope>NUCLEOTIDE SEQUENCE [LARGE SCALE GENOMIC DNA]</scope>
    <source>
        <strain evidence="2">ZL_2023a</strain>
    </source>
</reference>
<feature type="transmembrane region" description="Helical" evidence="1">
    <location>
        <begin position="196"/>
        <end position="216"/>
    </location>
</feature>
<proteinExistence type="predicted"/>
<dbReference type="AlphaFoldDB" id="A0AAW0VPP8"/>
<accession>A0AAW0VPP8</accession>
<keyword evidence="1" id="KW-1133">Transmembrane helix</keyword>
<dbReference type="EMBL" id="JARKIK010003840">
    <property type="protein sequence ID" value="KAK8718871.1"/>
    <property type="molecule type" value="Genomic_DNA"/>
</dbReference>
<dbReference type="Proteomes" id="UP001445076">
    <property type="component" value="Unassembled WGS sequence"/>
</dbReference>
<evidence type="ECO:0000256" key="1">
    <source>
        <dbReference type="SAM" id="Phobius"/>
    </source>
</evidence>
<sequence>SISSTIDTTSADFFICLDHQDAVSVAYNCHSGCYIYSSPKSPIKMKLLSLVDSSTLFLHTLPDFKSLQFTATFRNSFGGFPRPVRKTLTRIPGNFTWNNVKVVIHENMCRVYVNSYLILNIENYGIFSLAEVSVFVEGEAFYSIKCKPQVYLKYLYADSTEITKFTELNITSTATNATLTTLGSIKGFRFGLHINFVWTVIIIVGSLVNLKLMFYLHQVRAV</sequence>
<comment type="caution">
    <text evidence="2">The sequence shown here is derived from an EMBL/GenBank/DDBJ whole genome shotgun (WGS) entry which is preliminary data.</text>
</comment>
<protein>
    <submittedName>
        <fullName evidence="2">Uncharacterized protein</fullName>
    </submittedName>
</protein>
<name>A0AAW0VPP8_CHEQU</name>
<keyword evidence="3" id="KW-1185">Reference proteome</keyword>
<organism evidence="2 3">
    <name type="scientific">Cherax quadricarinatus</name>
    <name type="common">Australian red claw crayfish</name>
    <dbReference type="NCBI Taxonomy" id="27406"/>
    <lineage>
        <taxon>Eukaryota</taxon>
        <taxon>Metazoa</taxon>
        <taxon>Ecdysozoa</taxon>
        <taxon>Arthropoda</taxon>
        <taxon>Crustacea</taxon>
        <taxon>Multicrustacea</taxon>
        <taxon>Malacostraca</taxon>
        <taxon>Eumalacostraca</taxon>
        <taxon>Eucarida</taxon>
        <taxon>Decapoda</taxon>
        <taxon>Pleocyemata</taxon>
        <taxon>Astacidea</taxon>
        <taxon>Parastacoidea</taxon>
        <taxon>Parastacidae</taxon>
        <taxon>Cherax</taxon>
    </lineage>
</organism>
<keyword evidence="1" id="KW-0812">Transmembrane</keyword>
<gene>
    <name evidence="2" type="ORF">OTU49_014405</name>
</gene>
<evidence type="ECO:0000313" key="3">
    <source>
        <dbReference type="Proteomes" id="UP001445076"/>
    </source>
</evidence>
<feature type="non-terminal residue" evidence="2">
    <location>
        <position position="1"/>
    </location>
</feature>
<evidence type="ECO:0000313" key="2">
    <source>
        <dbReference type="EMBL" id="KAK8718871.1"/>
    </source>
</evidence>
<keyword evidence="1" id="KW-0472">Membrane</keyword>